<name>A0ABY9MP68_9GAMM</name>
<dbReference type="EMBL" id="CP133218">
    <property type="protein sequence ID" value="WML90459.1"/>
    <property type="molecule type" value="Genomic_DNA"/>
</dbReference>
<feature type="transmembrane region" description="Helical" evidence="2">
    <location>
        <begin position="416"/>
        <end position="440"/>
    </location>
</feature>
<dbReference type="InterPro" id="IPR057699">
    <property type="entry name" value="DUF7939"/>
</dbReference>
<evidence type="ECO:0000313" key="5">
    <source>
        <dbReference type="EMBL" id="WML90459.1"/>
    </source>
</evidence>
<keyword evidence="2" id="KW-1133">Transmembrane helix</keyword>
<accession>A0ABY9MP68</accession>
<evidence type="ECO:0000256" key="3">
    <source>
        <dbReference type="SAM" id="SignalP"/>
    </source>
</evidence>
<dbReference type="Proteomes" id="UP001236657">
    <property type="component" value="Chromosome"/>
</dbReference>
<feature type="region of interest" description="Disordered" evidence="1">
    <location>
        <begin position="383"/>
        <end position="409"/>
    </location>
</feature>
<evidence type="ECO:0000313" key="6">
    <source>
        <dbReference type="Proteomes" id="UP001236657"/>
    </source>
</evidence>
<feature type="signal peptide" evidence="3">
    <location>
        <begin position="1"/>
        <end position="19"/>
    </location>
</feature>
<dbReference type="PANTHER" id="PTHR40940">
    <property type="entry name" value="PROTEIN BATD-RELATED"/>
    <property type="match status" value="1"/>
</dbReference>
<dbReference type="PANTHER" id="PTHR40940:SF1">
    <property type="entry name" value="PROTEIN BATD"/>
    <property type="match status" value="1"/>
</dbReference>
<proteinExistence type="predicted"/>
<feature type="compositionally biased region" description="Low complexity" evidence="1">
    <location>
        <begin position="385"/>
        <end position="401"/>
    </location>
</feature>
<feature type="domain" description="DUF7939" evidence="4">
    <location>
        <begin position="461"/>
        <end position="542"/>
    </location>
</feature>
<dbReference type="InterPro" id="IPR025738">
    <property type="entry name" value="BatD"/>
</dbReference>
<sequence>MVRLLLMAVLWFLPFWAQAAAIVAQLDRNPVALGDPVVLTFKTDGMVSAEPDFSPLEQDFEVRGRSQSNSFSMINGVSTISTTWELRLYPRKTGTVTIPVIQFGSDKSQSLDVQVLDQPQPTAGGAPDIFIELSAEPQQPFVQQQTIVTQRMFHVTPLEQQASLSHPPIESGKGDIEQVGNTRNTTMMRNGRNYQVIERRYALTPQQSGTLTLGRTTFEGILAKPGSNNFDPFGLSGKRIRRFSEPLTLQVQGQPASYTGKQWLPANSLTLNAHWQIPPDKLKAGEPVTLTLAIVADGLAAEQLPKLDIPIPAGIKAYTDKPELRNDAGNNGVVGVRQEKWVVVAPYNGQYDFPGIAVDWWNTSTGKQETAKVEPAKLVVTGGEAAPASPATSQPQAASTPDKQALSAAPEPDESWFSWGRFAASVLLIWVVATLAWLVWRWWQTSRSPAAPSLRKPADAKTVWKQLEQACQQNKAQASHDALVQWIGVGLNIRPALLASLREQAPPRLQAEIDALNAVLYGRSSGGWQGAALLQALQDFKPAGAAHAKDSGLTALYPD</sequence>
<dbReference type="Pfam" id="PF13584">
    <property type="entry name" value="BatD"/>
    <property type="match status" value="1"/>
</dbReference>
<keyword evidence="2" id="KW-0812">Transmembrane</keyword>
<evidence type="ECO:0000259" key="4">
    <source>
        <dbReference type="Pfam" id="PF25607"/>
    </source>
</evidence>
<feature type="chain" id="PRO_5045544773" evidence="3">
    <location>
        <begin position="20"/>
        <end position="559"/>
    </location>
</feature>
<evidence type="ECO:0000256" key="2">
    <source>
        <dbReference type="SAM" id="Phobius"/>
    </source>
</evidence>
<dbReference type="RefSeq" id="WP_308894926.1">
    <property type="nucleotide sequence ID" value="NZ_CP133218.1"/>
</dbReference>
<keyword evidence="6" id="KW-1185">Reference proteome</keyword>
<protein>
    <submittedName>
        <fullName evidence="5">BatD family protein</fullName>
    </submittedName>
</protein>
<gene>
    <name evidence="5" type="ORF">RCF98_16005</name>
</gene>
<dbReference type="Pfam" id="PF25607">
    <property type="entry name" value="DUF7939"/>
    <property type="match status" value="1"/>
</dbReference>
<evidence type="ECO:0000256" key="1">
    <source>
        <dbReference type="SAM" id="MobiDB-lite"/>
    </source>
</evidence>
<reference evidence="5 6" key="1">
    <citation type="submission" date="2023-08" db="EMBL/GenBank/DDBJ databases">
        <title>New molecular markers tilS and rpoB for phylogenetic and monitoring studies of the genus Thiothrix biodiversity.</title>
        <authorList>
            <person name="Ravin N.V."/>
            <person name="Smolyakov D."/>
            <person name="Markov N.D."/>
            <person name="Beletsky A.V."/>
            <person name="Mardanov A.V."/>
            <person name="Rudenko T.S."/>
            <person name="Grabovich M.Y."/>
        </authorList>
    </citation>
    <scope>NUCLEOTIDE SEQUENCE [LARGE SCALE GENOMIC DNA]</scope>
    <source>
        <strain evidence="5 6">MK1</strain>
    </source>
</reference>
<keyword evidence="3" id="KW-0732">Signal</keyword>
<organism evidence="5 6">
    <name type="scientific">Thiothrix lacustris</name>
    <dbReference type="NCBI Taxonomy" id="525917"/>
    <lineage>
        <taxon>Bacteria</taxon>
        <taxon>Pseudomonadati</taxon>
        <taxon>Pseudomonadota</taxon>
        <taxon>Gammaproteobacteria</taxon>
        <taxon>Thiotrichales</taxon>
        <taxon>Thiotrichaceae</taxon>
        <taxon>Thiothrix</taxon>
    </lineage>
</organism>
<keyword evidence="2" id="KW-0472">Membrane</keyword>